<keyword evidence="22" id="KW-0156">Chromatin regulator</keyword>
<evidence type="ECO:0000256" key="3">
    <source>
        <dbReference type="ARBA" id="ARBA00004613"/>
    </source>
</evidence>
<dbReference type="InterPro" id="IPR036322">
    <property type="entry name" value="WD40_repeat_dom_sf"/>
</dbReference>
<dbReference type="CDD" id="cd05871">
    <property type="entry name" value="Ig_Sema3"/>
    <property type="match status" value="1"/>
</dbReference>
<evidence type="ECO:0000256" key="22">
    <source>
        <dbReference type="ARBA" id="ARBA00022853"/>
    </source>
</evidence>
<dbReference type="SMART" id="SM00667">
    <property type="entry name" value="LisH"/>
    <property type="match status" value="1"/>
</dbReference>
<dbReference type="OrthoDB" id="27563at2759"/>
<evidence type="ECO:0000256" key="28">
    <source>
        <dbReference type="ARBA" id="ARBA00023180"/>
    </source>
</evidence>
<keyword evidence="16" id="KW-0677">Repeat</keyword>
<keyword evidence="11" id="KW-0597">Phosphoprotein</keyword>
<feature type="region of interest" description="Disordered" evidence="38">
    <location>
        <begin position="1010"/>
        <end position="1137"/>
    </location>
</feature>
<evidence type="ECO:0000256" key="37">
    <source>
        <dbReference type="PROSITE-ProRule" id="PRU00352"/>
    </source>
</evidence>
<keyword evidence="28" id="KW-0325">Glycoprotein</keyword>
<evidence type="ECO:0000256" key="26">
    <source>
        <dbReference type="ARBA" id="ARBA00023157"/>
    </source>
</evidence>
<feature type="domain" description="Sema" evidence="41">
    <location>
        <begin position="44"/>
        <end position="525"/>
    </location>
</feature>
<comment type="similarity">
    <text evidence="6">Belongs to the semaphorin family.</text>
</comment>
<comment type="similarity">
    <text evidence="5">Belongs to the VPRBP/DCAF1 family.</text>
</comment>
<dbReference type="GO" id="GO:0030331">
    <property type="term" value="F:nuclear estrogen receptor binding"/>
    <property type="evidence" value="ECO:0007669"/>
    <property type="project" value="TreeGrafter"/>
</dbReference>
<feature type="compositionally biased region" description="Gly residues" evidence="38">
    <location>
        <begin position="1114"/>
        <end position="1124"/>
    </location>
</feature>
<dbReference type="Gene3D" id="2.130.10.10">
    <property type="entry name" value="YVTN repeat-like/Quinoprotein amine dehydrogenase"/>
    <property type="match status" value="2"/>
</dbReference>
<dbReference type="SMART" id="SM00423">
    <property type="entry name" value="PSI"/>
    <property type="match status" value="1"/>
</dbReference>
<feature type="compositionally biased region" description="Low complexity" evidence="38">
    <location>
        <begin position="1786"/>
        <end position="1796"/>
    </location>
</feature>
<proteinExistence type="inferred from homology"/>
<evidence type="ECO:0000256" key="19">
    <source>
        <dbReference type="ARBA" id="ARBA00022782"/>
    </source>
</evidence>
<feature type="compositionally biased region" description="Acidic residues" evidence="38">
    <location>
        <begin position="2297"/>
        <end position="2317"/>
    </location>
</feature>
<feature type="compositionally biased region" description="Acidic residues" evidence="38">
    <location>
        <begin position="1062"/>
        <end position="1071"/>
    </location>
</feature>
<dbReference type="InterPro" id="IPR011989">
    <property type="entry name" value="ARM-like"/>
</dbReference>
<dbReference type="GO" id="GO:0005576">
    <property type="term" value="C:extracellular region"/>
    <property type="evidence" value="ECO:0007669"/>
    <property type="project" value="UniProtKB-SubCell"/>
</dbReference>
<dbReference type="FunFam" id="2.130.10.10:FF:000015">
    <property type="entry name" value="Semaphorin 3B"/>
    <property type="match status" value="1"/>
</dbReference>
<dbReference type="PANTHER" id="PTHR13129">
    <property type="entry name" value="VPRBP PROTEIN-RELATED"/>
    <property type="match status" value="1"/>
</dbReference>
<dbReference type="SMART" id="SM00630">
    <property type="entry name" value="Sema"/>
    <property type="match status" value="1"/>
</dbReference>
<dbReference type="GO" id="GO:0005634">
    <property type="term" value="C:nucleus"/>
    <property type="evidence" value="ECO:0007669"/>
    <property type="project" value="UniProtKB-SubCell"/>
</dbReference>
<keyword evidence="13" id="KW-0945">Host-virus interaction</keyword>
<evidence type="ECO:0000256" key="24">
    <source>
        <dbReference type="ARBA" id="ARBA00022990"/>
    </source>
</evidence>
<feature type="region of interest" description="Disordered" evidence="38">
    <location>
        <begin position="2254"/>
        <end position="2371"/>
    </location>
</feature>
<dbReference type="SUPFAM" id="SSF50978">
    <property type="entry name" value="WD40 repeat-like"/>
    <property type="match status" value="1"/>
</dbReference>
<dbReference type="Gene3D" id="1.25.10.10">
    <property type="entry name" value="Leucine-rich Repeat Variant"/>
    <property type="match status" value="1"/>
</dbReference>
<keyword evidence="12" id="KW-0853">WD repeat</keyword>
<keyword evidence="9" id="KW-0964">Secreted</keyword>
<keyword evidence="17" id="KW-0547">Nucleotide-binding</keyword>
<evidence type="ECO:0000256" key="11">
    <source>
        <dbReference type="ARBA" id="ARBA00022553"/>
    </source>
</evidence>
<keyword evidence="29" id="KW-0206">Cytoskeleton</keyword>
<keyword evidence="18" id="KW-0418">Kinase</keyword>
<evidence type="ECO:0000256" key="12">
    <source>
        <dbReference type="ARBA" id="ARBA00022574"/>
    </source>
</evidence>
<dbReference type="FunFam" id="2.60.40.10:FF:000030">
    <property type="entry name" value="Semaphorin 3F like"/>
    <property type="match status" value="1"/>
</dbReference>
<comment type="catalytic activity">
    <reaction evidence="33">
        <text>L-seryl-[protein] + ATP = O-phospho-L-seryl-[protein] + ADP + H(+)</text>
        <dbReference type="Rhea" id="RHEA:17989"/>
        <dbReference type="Rhea" id="RHEA-COMP:9863"/>
        <dbReference type="Rhea" id="RHEA-COMP:11604"/>
        <dbReference type="ChEBI" id="CHEBI:15378"/>
        <dbReference type="ChEBI" id="CHEBI:29999"/>
        <dbReference type="ChEBI" id="CHEBI:30616"/>
        <dbReference type="ChEBI" id="CHEBI:83421"/>
        <dbReference type="ChEBI" id="CHEBI:456216"/>
        <dbReference type="EC" id="2.7.11.1"/>
    </reaction>
</comment>
<comment type="catalytic activity">
    <reaction evidence="32">
        <text>L-threonyl-[protein] + ATP = O-phospho-L-threonyl-[protein] + ADP + H(+)</text>
        <dbReference type="Rhea" id="RHEA:46608"/>
        <dbReference type="Rhea" id="RHEA-COMP:11060"/>
        <dbReference type="Rhea" id="RHEA-COMP:11605"/>
        <dbReference type="ChEBI" id="CHEBI:15378"/>
        <dbReference type="ChEBI" id="CHEBI:30013"/>
        <dbReference type="ChEBI" id="CHEBI:30616"/>
        <dbReference type="ChEBI" id="CHEBI:61977"/>
        <dbReference type="ChEBI" id="CHEBI:456216"/>
        <dbReference type="EC" id="2.7.11.1"/>
    </reaction>
</comment>
<feature type="compositionally biased region" description="Acidic residues" evidence="38">
    <location>
        <begin position="2257"/>
        <end position="2290"/>
    </location>
</feature>
<comment type="caution">
    <text evidence="42">The sequence shown here is derived from an EMBL/GenBank/DDBJ whole genome shotgun (WGS) entry which is preliminary data.</text>
</comment>
<evidence type="ECO:0000256" key="34">
    <source>
        <dbReference type="ARBA" id="ARBA00063313"/>
    </source>
</evidence>
<comment type="subcellular location">
    <subcellularLocation>
        <location evidence="2">Cytoplasm</location>
        <location evidence="2">Cytoskeleton</location>
        <location evidence="2">Microtubule organizing center</location>
        <location evidence="2">Centrosome</location>
    </subcellularLocation>
    <subcellularLocation>
        <location evidence="1">Nucleus</location>
    </subcellularLocation>
    <subcellularLocation>
        <location evidence="3">Secreted</location>
    </subcellularLocation>
</comment>
<feature type="compositionally biased region" description="Basic and acidic residues" evidence="38">
    <location>
        <begin position="1010"/>
        <end position="1023"/>
    </location>
</feature>
<keyword evidence="8" id="KW-0963">Cytoplasm</keyword>
<evidence type="ECO:0000256" key="15">
    <source>
        <dbReference type="ARBA" id="ARBA00022729"/>
    </source>
</evidence>
<dbReference type="InterPro" id="IPR013783">
    <property type="entry name" value="Ig-like_fold"/>
</dbReference>
<evidence type="ECO:0000256" key="6">
    <source>
        <dbReference type="ARBA" id="ARBA00009492"/>
    </source>
</evidence>
<keyword evidence="26" id="KW-1015">Disulfide bond</keyword>
<dbReference type="GO" id="GO:0007411">
    <property type="term" value="P:axon guidance"/>
    <property type="evidence" value="ECO:0007669"/>
    <property type="project" value="UniProtKB-ARBA"/>
</dbReference>
<dbReference type="GO" id="GO:0016567">
    <property type="term" value="P:protein ubiquitination"/>
    <property type="evidence" value="ECO:0007669"/>
    <property type="project" value="InterPro"/>
</dbReference>
<dbReference type="InterPro" id="IPR015943">
    <property type="entry name" value="WD40/YVTN_repeat-like_dom_sf"/>
</dbReference>
<dbReference type="InterPro" id="IPR007110">
    <property type="entry name" value="Ig-like_dom"/>
</dbReference>
<evidence type="ECO:0000256" key="23">
    <source>
        <dbReference type="ARBA" id="ARBA00022902"/>
    </source>
</evidence>
<evidence type="ECO:0000256" key="39">
    <source>
        <dbReference type="SAM" id="SignalP"/>
    </source>
</evidence>
<evidence type="ECO:0000256" key="14">
    <source>
        <dbReference type="ARBA" id="ARBA00022679"/>
    </source>
</evidence>
<evidence type="ECO:0000256" key="7">
    <source>
        <dbReference type="ARBA" id="ARBA00012513"/>
    </source>
</evidence>
<keyword evidence="14" id="KW-0808">Transferase</keyword>
<dbReference type="SUPFAM" id="SSF103575">
    <property type="entry name" value="Plexin repeat"/>
    <property type="match status" value="1"/>
</dbReference>
<evidence type="ECO:0000313" key="42">
    <source>
        <dbReference type="EMBL" id="KAJ8259296.1"/>
    </source>
</evidence>
<keyword evidence="19" id="KW-0221">Differentiation</keyword>
<keyword evidence="15 39" id="KW-0732">Signal</keyword>
<keyword evidence="30" id="KW-0539">Nucleus</keyword>
<keyword evidence="20" id="KW-0833">Ubl conjugation pathway</keyword>
<dbReference type="PROSITE" id="PS51004">
    <property type="entry name" value="SEMA"/>
    <property type="match status" value="1"/>
</dbReference>
<evidence type="ECO:0000256" key="10">
    <source>
        <dbReference type="ARBA" id="ARBA00022527"/>
    </source>
</evidence>
<gene>
    <name evidence="42" type="ORF">COCON_G00183080</name>
</gene>
<dbReference type="PANTHER" id="PTHR13129:SF4">
    <property type="entry name" value="DDB1- AND CUL4-ASSOCIATED FACTOR 1"/>
    <property type="match status" value="1"/>
</dbReference>
<keyword evidence="23" id="KW-0524">Neurogenesis</keyword>
<feature type="domain" description="Ig-like" evidence="40">
    <location>
        <begin position="574"/>
        <end position="669"/>
    </location>
</feature>
<organism evidence="42 43">
    <name type="scientific">Conger conger</name>
    <name type="common">Conger eel</name>
    <name type="synonym">Muraena conger</name>
    <dbReference type="NCBI Taxonomy" id="82655"/>
    <lineage>
        <taxon>Eukaryota</taxon>
        <taxon>Metazoa</taxon>
        <taxon>Chordata</taxon>
        <taxon>Craniata</taxon>
        <taxon>Vertebrata</taxon>
        <taxon>Euteleostomi</taxon>
        <taxon>Actinopterygii</taxon>
        <taxon>Neopterygii</taxon>
        <taxon>Teleostei</taxon>
        <taxon>Anguilliformes</taxon>
        <taxon>Congridae</taxon>
        <taxon>Conger</taxon>
    </lineage>
</organism>
<evidence type="ECO:0000256" key="8">
    <source>
        <dbReference type="ARBA" id="ARBA00022490"/>
    </source>
</evidence>
<dbReference type="GO" id="GO:1990244">
    <property type="term" value="F:histone H2AT120 kinase activity"/>
    <property type="evidence" value="ECO:0007669"/>
    <property type="project" value="TreeGrafter"/>
</dbReference>
<feature type="compositionally biased region" description="Pro residues" evidence="38">
    <location>
        <begin position="1797"/>
        <end position="1809"/>
    </location>
</feature>
<evidence type="ECO:0000256" key="35">
    <source>
        <dbReference type="ARBA" id="ARBA00071147"/>
    </source>
</evidence>
<comment type="caution">
    <text evidence="37">Lacks conserved residue(s) required for the propagation of feature annotation.</text>
</comment>
<sequence length="2371" mass="264570">MTVTAGTGGATRAPGFGRVCLLLPLLQLLHLAQASAPGGHRAPRLQLSHADLQGRNSSTVFWGAGFVGGYQSLLLDEDRGWLLVGGRDHVYLLQSDSLTLPARKIYWPAEREHVEHCKSAGKSAETECANFVRVLQPFNKTHVYVCGTGAYHPLCTYIDLQNTEEPSFQLESGRGKCPYSPLEPFTALLTDGELYAGTSVDFMGTNAGIFRTSVYGSSHLYIRTEAYQDHWLNEPEFVSSFSIPDTHSPDDDKVYFFFKETAVESSQWDRRVYSRVARVCKNDIGGKRSLINRWTTFLKARLVCSVPGPDGLDTHFDELEDIFVLETKDSQNPIIYGVFSTSSYVFRGSAVCVYSMASIRAAFNGPFAHKEGPDYRWVEYKGRVPYPRPGTCPSETYDPLHKSTQDFPDDLVSFMRGHQLMWEPVVPINRRPVFMRTGAPYSLKKVVVDRVEAEDGQYDVLYLGTDTGKVLKAISIPKENWEMEEIVLEELTVFQKPTPVLNMELSTKRQLLFVSSDAGVAQLGLQRCGLYGRACADCCLSRDPYCAWDGHACSGYFPSNKRRARRQDVRFGDPRSQCYDLEDGSDGVEEKVVYGVESNSTFLECVPRSPQTEVRWSVQQQEQSSRELLWSEGRVVPMQRGVLLQRLEPADSGVYVCTAREHSFSRPLARYALRVLPAERVAAAPAPAPAPALPQPVARGPVAPYAHTPRSYKELQLLGGAGLSADEYCEQLWWREKRRQNKLRNLKWKQQAAKARVRRHGPLPPPAGAGVGNGRSPEPRSRHSAASGTDETPQPRRIKVIKAFSGVFQHLLNILKAENVFKHPGNAMASPSASVDTKAELTALLEQWEREQQGSTPDMVSILTKISELIERETEEYHKADPDPFDDRHPGRADPDCMLGHLLKILFKNDDFTNALLNTYVMTSRELSLNTAACRLLLNIMPGLETAVVFQEKEGVVEKLFKWAQEADPPLRIYATGLLAGAMDSQDIAANYREENSQLVPLMLRRLRELQDKDAKSRPEFKRPSPRKAVSEPLLPLDEEAVDGGSEIAPSPPRNDTAARQEEEEDREEGNENQADKPDSELQPEPPLKTGSAHKPAGHTSIKPAAEPVYPEVGGAGRAEGGASGWKKTDREGERKARQKLNFSLPDPERSFNELSNSSWSETSPWVIGNNYHLYPLTPAIEQRLILQYLTPLGEYQELLAVFMQMGARELLMHYMDLKLTNDVQLTFEALKYLASLLLHKKFAAEFVAHGGVQKLLEIPRPSMAATGVSLCLYYLAYNQDAMERVCMLPPPVLSELVGYTLWLLECSHASGGCHATMFFSISFAFRAILELFDRQDGLRRLVNLISTLEILNTEDQGALLTDDEIFSSRQTAKHTCMALRRYFEAHLAVKVEQVKQSLQRSEGGAPVHTQPYYKACTYTHEQVVEMMEFLIEYGPARLYWGPAEVFHKLSCIQLLLQLISFACDWRTYYGRSDTVRYALDILAILSVVPKTQLLLSEAVDVLDEGGSTVCIVGMSIILGVAEGEVFVNDAEIQKSALQVVINCVCAPDKRVSSIGKFIAGTPRRRVPQPAKASENVLTKMWNMVQSNNGIKVLLSLLTVKMPITDADQIRALACKALVGLSRSGAVRQIISKLPLFSSGQIQQLMKEPLLQDKRSEHVKFCRYAAELIERVSGKPLLVGTDVSLARLQRANVVAQSRISFPEKELLLLIRNHLVSKGLQDTANALTKEADLPMTHLCHAPSPSYVAAVVAPTASPGAGLPRTPRLANGVGARLGVAHAIPPLGHAQPRPSPSSVQAPPPAPPLPPPAYGSPLIGRIAFTRERPPPAPPGHSGKRPRVLRQKSDHGAFIQSPAMKKALDRRLPSPPALDGIITEYLREQHARCKHPVATCPPFSLFTPHQCPESKQRRQAPASFTSRLTRRVLYPKYGGVDGGCFDRHLIFSRFRPISLFHEAEDDESGFMCCAFSARERFLMLGTCTGQLKLYNIFSGQEEASYSCHNSAITHLEPSRDGSLLLTSASWSYPLSALWGMQSVFIMKHSFLDDHYVEFSKLSQDRVIGTKEHIAHIYDIQTGQKTLTLNNPGLANNYKRNCATFNPTDDLVLNDGVMWDVRSAQAIHKFDKFNMNISGVFHPNGLEVIINTEIWDLRTYHLLHTVPALDQCRIVFNNNGTVIYGAMLQADDEDDIMDQQMKSPFGSSFRTFDATDYKPIATIDVKRNIFDLCTDTKDCYLAVIENQDSINMDTVCRLYEVGRQRLAEEEEDEEDQDDEDQEDDEDDDDDDSDDDLDDMDTDPLLAELENENDEEDGEHDFSPSDDEEVARLLEADAEGEDEDDDDDDDDDDDSDDAELILENTDSSDNSDLEDDIILSLNE</sequence>
<keyword evidence="24" id="KW-0007">Acetylation</keyword>
<evidence type="ECO:0000256" key="13">
    <source>
        <dbReference type="ARBA" id="ARBA00022581"/>
    </source>
</evidence>
<evidence type="ECO:0000256" key="29">
    <source>
        <dbReference type="ARBA" id="ARBA00023212"/>
    </source>
</evidence>
<comment type="subunit">
    <text evidence="34">Component of the DCX (DDB1-CUL4-X-box) E3 ubiquitin-protein ligase complex, named CUL4A-RBX1-DDB1-DCAF1/VPRBP complex. Interacts with DDB1; the interaction is direct. Also forms a ternary complex with DDA1 and DDB1. Interacts with NF2 (via FERM domain). Component of the EDVP complex, a E3 ligase complex containing DYRK2, EDD/UBR5, DDB1 and DCAF1. Interacts with DYRK2; the interaction is direct. Interacts with RAG1; the interaction is direct. Interacts with LLGL1 and LLGL2. Interacts with histone H3. Interacts with ESR1 and LATS1; probably recruited by LATS1 to promote ESR1 ubiquitination and ubiquitin-mediated proteasomal degradation. Directly interacts with TET1, TET2 and TET3 (via C-terminus). Interacts with CEP78; promoting DCAF1 localization to centrosomes.</text>
</comment>
<dbReference type="Proteomes" id="UP001152803">
    <property type="component" value="Unassembled WGS sequence"/>
</dbReference>
<dbReference type="GO" id="GO:0005524">
    <property type="term" value="F:ATP binding"/>
    <property type="evidence" value="ECO:0007669"/>
    <property type="project" value="UniProtKB-KW"/>
</dbReference>
<dbReference type="PROSITE" id="PS50835">
    <property type="entry name" value="IG_LIKE"/>
    <property type="match status" value="1"/>
</dbReference>
<dbReference type="EMBL" id="JAFJMO010000013">
    <property type="protein sequence ID" value="KAJ8259296.1"/>
    <property type="molecule type" value="Genomic_DNA"/>
</dbReference>
<dbReference type="GO" id="GO:0035295">
    <property type="term" value="P:tube development"/>
    <property type="evidence" value="ECO:0007669"/>
    <property type="project" value="UniProtKB-ARBA"/>
</dbReference>
<evidence type="ECO:0000256" key="21">
    <source>
        <dbReference type="ARBA" id="ARBA00022840"/>
    </source>
</evidence>
<evidence type="ECO:0000256" key="4">
    <source>
        <dbReference type="ARBA" id="ARBA00004906"/>
    </source>
</evidence>
<evidence type="ECO:0000256" key="18">
    <source>
        <dbReference type="ARBA" id="ARBA00022777"/>
    </source>
</evidence>
<protein>
    <recommendedName>
        <fullName evidence="35">DDB1- and CUL4-associated factor 1</fullName>
        <ecNumber evidence="7">2.7.11.1</ecNumber>
    </recommendedName>
    <alternativeName>
        <fullName evidence="36">Serine/threonine-protein kinase VPRBP</fullName>
    </alternativeName>
</protein>
<dbReference type="InterPro" id="IPR036352">
    <property type="entry name" value="Semap_dom_sf"/>
</dbReference>
<evidence type="ECO:0000256" key="31">
    <source>
        <dbReference type="ARBA" id="ARBA00023319"/>
    </source>
</evidence>
<dbReference type="Gene3D" id="3.30.1680.10">
    <property type="entry name" value="ligand-binding face of the semaphorins, domain 2"/>
    <property type="match status" value="1"/>
</dbReference>
<evidence type="ECO:0000256" key="36">
    <source>
        <dbReference type="ARBA" id="ARBA00078221"/>
    </source>
</evidence>
<keyword evidence="25" id="KW-0805">Transcription regulation</keyword>
<accession>A0A9Q1D629</accession>
<feature type="signal peptide" evidence="39">
    <location>
        <begin position="1"/>
        <end position="34"/>
    </location>
</feature>
<evidence type="ECO:0000256" key="33">
    <source>
        <dbReference type="ARBA" id="ARBA00048679"/>
    </source>
</evidence>
<evidence type="ECO:0000256" key="30">
    <source>
        <dbReference type="ARBA" id="ARBA00023242"/>
    </source>
</evidence>
<keyword evidence="21" id="KW-0067">ATP-binding</keyword>
<dbReference type="EC" id="2.7.11.1" evidence="7"/>
<dbReference type="InterPro" id="IPR016201">
    <property type="entry name" value="PSI"/>
</dbReference>
<evidence type="ECO:0000256" key="38">
    <source>
        <dbReference type="SAM" id="MobiDB-lite"/>
    </source>
</evidence>
<dbReference type="InterPro" id="IPR001627">
    <property type="entry name" value="Semap_dom"/>
</dbReference>
<evidence type="ECO:0000256" key="25">
    <source>
        <dbReference type="ARBA" id="ARBA00023015"/>
    </source>
</evidence>
<feature type="chain" id="PRO_5040281658" description="DDB1- and CUL4-associated factor 1" evidence="39">
    <location>
        <begin position="35"/>
        <end position="2371"/>
    </location>
</feature>
<feature type="region of interest" description="Disordered" evidence="38">
    <location>
        <begin position="1781"/>
        <end position="1840"/>
    </location>
</feature>
<evidence type="ECO:0000256" key="20">
    <source>
        <dbReference type="ARBA" id="ARBA00022786"/>
    </source>
</evidence>
<feature type="compositionally biased region" description="Basic and acidic residues" evidence="38">
    <location>
        <begin position="1127"/>
        <end position="1136"/>
    </location>
</feature>
<dbReference type="PROSITE" id="PS50896">
    <property type="entry name" value="LISH"/>
    <property type="match status" value="1"/>
</dbReference>
<keyword evidence="43" id="KW-1185">Reference proteome</keyword>
<dbReference type="GO" id="GO:0080008">
    <property type="term" value="C:Cul4-RING E3 ubiquitin ligase complex"/>
    <property type="evidence" value="ECO:0007669"/>
    <property type="project" value="TreeGrafter"/>
</dbReference>
<keyword evidence="31" id="KW-0393">Immunoglobulin domain</keyword>
<evidence type="ECO:0000256" key="17">
    <source>
        <dbReference type="ARBA" id="ARBA00022741"/>
    </source>
</evidence>
<evidence type="ECO:0000256" key="32">
    <source>
        <dbReference type="ARBA" id="ARBA00047899"/>
    </source>
</evidence>
<reference evidence="42" key="1">
    <citation type="journal article" date="2023" name="Science">
        <title>Genome structures resolve the early diversification of teleost fishes.</title>
        <authorList>
            <person name="Parey E."/>
            <person name="Louis A."/>
            <person name="Montfort J."/>
            <person name="Bouchez O."/>
            <person name="Roques C."/>
            <person name="Iampietro C."/>
            <person name="Lluch J."/>
            <person name="Castinel A."/>
            <person name="Donnadieu C."/>
            <person name="Desvignes T."/>
            <person name="Floi Bucao C."/>
            <person name="Jouanno E."/>
            <person name="Wen M."/>
            <person name="Mejri S."/>
            <person name="Dirks R."/>
            <person name="Jansen H."/>
            <person name="Henkel C."/>
            <person name="Chen W.J."/>
            <person name="Zahm M."/>
            <person name="Cabau C."/>
            <person name="Klopp C."/>
            <person name="Thompson A.W."/>
            <person name="Robinson-Rechavi M."/>
            <person name="Braasch I."/>
            <person name="Lecointre G."/>
            <person name="Bobe J."/>
            <person name="Postlethwait J.H."/>
            <person name="Berthelot C."/>
            <person name="Roest Crollius H."/>
            <person name="Guiguen Y."/>
        </authorList>
    </citation>
    <scope>NUCLEOTIDE SEQUENCE</scope>
    <source>
        <strain evidence="42">Concon-B</strain>
    </source>
</reference>
<dbReference type="SUPFAM" id="SSF48726">
    <property type="entry name" value="Immunoglobulin"/>
    <property type="match status" value="1"/>
</dbReference>
<evidence type="ECO:0000313" key="43">
    <source>
        <dbReference type="Proteomes" id="UP001152803"/>
    </source>
</evidence>
<dbReference type="SUPFAM" id="SSF101912">
    <property type="entry name" value="Sema domain"/>
    <property type="match status" value="1"/>
</dbReference>
<dbReference type="GO" id="GO:0072359">
    <property type="term" value="P:circulatory system development"/>
    <property type="evidence" value="ECO:0007669"/>
    <property type="project" value="UniProtKB-ARBA"/>
</dbReference>
<feature type="compositionally biased region" description="Acidic residues" evidence="38">
    <location>
        <begin position="2324"/>
        <end position="2348"/>
    </location>
</feature>
<evidence type="ECO:0000256" key="2">
    <source>
        <dbReference type="ARBA" id="ARBA00004300"/>
    </source>
</evidence>
<evidence type="ECO:0000256" key="9">
    <source>
        <dbReference type="ARBA" id="ARBA00022525"/>
    </source>
</evidence>
<dbReference type="Pfam" id="PF01403">
    <property type="entry name" value="Sema"/>
    <property type="match status" value="1"/>
</dbReference>
<dbReference type="GO" id="GO:0005813">
    <property type="term" value="C:centrosome"/>
    <property type="evidence" value="ECO:0007669"/>
    <property type="project" value="UniProtKB-SubCell"/>
</dbReference>
<dbReference type="SUPFAM" id="SSF48371">
    <property type="entry name" value="ARM repeat"/>
    <property type="match status" value="1"/>
</dbReference>
<comment type="pathway">
    <text evidence="4">Protein modification; protein ubiquitination.</text>
</comment>
<evidence type="ECO:0000256" key="16">
    <source>
        <dbReference type="ARBA" id="ARBA00022737"/>
    </source>
</evidence>
<dbReference type="InterPro" id="IPR036179">
    <property type="entry name" value="Ig-like_dom_sf"/>
</dbReference>
<evidence type="ECO:0000259" key="40">
    <source>
        <dbReference type="PROSITE" id="PS50835"/>
    </source>
</evidence>
<dbReference type="Gene3D" id="2.60.40.10">
    <property type="entry name" value="Immunoglobulins"/>
    <property type="match status" value="1"/>
</dbReference>
<name>A0A9Q1D629_CONCO</name>
<keyword evidence="27" id="KW-0804">Transcription</keyword>
<dbReference type="InterPro" id="IPR016024">
    <property type="entry name" value="ARM-type_fold"/>
</dbReference>
<dbReference type="InterPro" id="IPR006594">
    <property type="entry name" value="LisH"/>
</dbReference>
<dbReference type="InterPro" id="IPR033270">
    <property type="entry name" value="VPRBP/DCAF1"/>
</dbReference>
<dbReference type="FunFam" id="2.130.10.10:FF:000055">
    <property type="entry name" value="DDB1 and CUL4-associated factor 1"/>
    <property type="match status" value="1"/>
</dbReference>
<evidence type="ECO:0000256" key="1">
    <source>
        <dbReference type="ARBA" id="ARBA00004123"/>
    </source>
</evidence>
<evidence type="ECO:0000259" key="41">
    <source>
        <dbReference type="PROSITE" id="PS51004"/>
    </source>
</evidence>
<evidence type="ECO:0000256" key="27">
    <source>
        <dbReference type="ARBA" id="ARBA00023163"/>
    </source>
</evidence>
<feature type="region of interest" description="Disordered" evidence="38">
    <location>
        <begin position="745"/>
        <end position="796"/>
    </location>
</feature>
<keyword evidence="10" id="KW-0723">Serine/threonine-protein kinase</keyword>
<evidence type="ECO:0000256" key="5">
    <source>
        <dbReference type="ARBA" id="ARBA00008845"/>
    </source>
</evidence>